<proteinExistence type="predicted"/>
<organism evidence="1 2">
    <name type="scientific">Candidatus Propionivibrio dominans</name>
    <dbReference type="NCBI Taxonomy" id="2954373"/>
    <lineage>
        <taxon>Bacteria</taxon>
        <taxon>Pseudomonadati</taxon>
        <taxon>Pseudomonadota</taxon>
        <taxon>Betaproteobacteria</taxon>
        <taxon>Rhodocyclales</taxon>
        <taxon>Rhodocyclaceae</taxon>
        <taxon>Propionivibrio</taxon>
    </lineage>
</organism>
<evidence type="ECO:0000313" key="2">
    <source>
        <dbReference type="Proteomes" id="UP000886602"/>
    </source>
</evidence>
<accession>A0A9D7FMZ8</accession>
<protein>
    <submittedName>
        <fullName evidence="1">Uncharacterized protein</fullName>
    </submittedName>
</protein>
<reference evidence="1" key="1">
    <citation type="submission" date="2020-10" db="EMBL/GenBank/DDBJ databases">
        <title>Connecting structure to function with the recovery of over 1000 high-quality activated sludge metagenome-assembled genomes encoding full-length rRNA genes using long-read sequencing.</title>
        <authorList>
            <person name="Singleton C.M."/>
            <person name="Petriglieri F."/>
            <person name="Kristensen J.M."/>
            <person name="Kirkegaard R.H."/>
            <person name="Michaelsen T.Y."/>
            <person name="Andersen M.H."/>
            <person name="Karst S.M."/>
            <person name="Dueholm M.S."/>
            <person name="Nielsen P.H."/>
            <person name="Albertsen M."/>
        </authorList>
    </citation>
    <scope>NUCLEOTIDE SEQUENCE</scope>
    <source>
        <strain evidence="1">EsbW_18-Q3-R4-48_MAXAC.044</strain>
    </source>
</reference>
<evidence type="ECO:0000313" key="1">
    <source>
        <dbReference type="EMBL" id="MBK7424781.1"/>
    </source>
</evidence>
<name>A0A9D7FMZ8_9RHOO</name>
<comment type="caution">
    <text evidence="1">The sequence shown here is derived from an EMBL/GenBank/DDBJ whole genome shotgun (WGS) entry which is preliminary data.</text>
</comment>
<dbReference type="EMBL" id="JADJNC010000048">
    <property type="protein sequence ID" value="MBK7424781.1"/>
    <property type="molecule type" value="Genomic_DNA"/>
</dbReference>
<gene>
    <name evidence="1" type="ORF">IPJ48_17795</name>
</gene>
<sequence length="373" mass="40024">MPQDPKLRKQVKNIRLPLIGTFTNRSSSGLKDQRFVNIYPETQKVAAIDSTRIYLNKRPGLSLYKNFSTGEGRGIIEFNGSIYCVIGNKLWKDGSPPTSLITMTTSTGPYGIIVGDSATTGYYLFVCDGIDGWVISTSDVVTTISNTALRSISITNGGTGYTPGTYALGFSGGGGAEQQEHTPVTGSSVASITISNYGSGYSSAPAVSFPSGGGSAAAATAYLNEFPTPHIPTPTIIDGYVLLAKGSDVYNSVLDEPDHWDASNYLTATMFPDTIKALARQNNQVMVLGENSVEFFYDAANVTGSPLSRNDSTVIQQGVAFPYAIYQNERTCSFVGQSESGGRTVWQVEGFQPKRVSDESIDRNIDKEIQPLL</sequence>
<dbReference type="AlphaFoldDB" id="A0A9D7FMZ8"/>
<dbReference type="Proteomes" id="UP000886602">
    <property type="component" value="Unassembled WGS sequence"/>
</dbReference>